<evidence type="ECO:0000259" key="2">
    <source>
        <dbReference type="Pfam" id="PF21697"/>
    </source>
</evidence>
<sequence length="502" mass="54388">MNEMTPAQYAIPSGLSRRAVVDLGSNSVRLVIYEGEARNPVQIFNEKAVIRLAKGMTKTGRLDEAALEQTGTVLRRYAAIARAMGASPFDVLATSAVRDAENGAEFVKLMTRRLPDMRINVLSGEQEAALSAEGVLCGIPGADGVLADLGGGSLELVRLESGRVGQAATIPVGVIRLADRSGGDLLKARAIMTAELERTPFIGDAAGRDLYLSGGAFRALARIHIAQTGYPLNMVHHYTIGREEARDLAGVVSEAGRKLIERMPGVPRRRIEDLPYAAVILRRLLRSSGVNRVVFSANGLREGWFARLMPPEIRDEDPLLAAGRDLTRGTMRDAKLPPELISWTNPLFPGETGPQRRLREAACWLSDIGSHEHPEYRAEQAFLRVLRQAGIGLDHHARAFLALTMALRYEAPPDAAFLAPARSLLDMHATRRAETLGIALRLAYTLSAGTPQLLAGTSLTIAPDRLILGLAEANGVFAGDAVLRRLDRLAQMLGLEAETERK</sequence>
<accession>A0ABQ6A2S1</accession>
<dbReference type="Gene3D" id="3.30.420.40">
    <property type="match status" value="1"/>
</dbReference>
<evidence type="ECO:0000259" key="1">
    <source>
        <dbReference type="Pfam" id="PF02541"/>
    </source>
</evidence>
<reference evidence="4" key="1">
    <citation type="journal article" date="2019" name="Int. J. Syst. Evol. Microbiol.">
        <title>The Global Catalogue of Microorganisms (GCM) 10K type strain sequencing project: providing services to taxonomists for standard genome sequencing and annotation.</title>
        <authorList>
            <consortium name="The Broad Institute Genomics Platform"/>
            <consortium name="The Broad Institute Genome Sequencing Center for Infectious Disease"/>
            <person name="Wu L."/>
            <person name="Ma J."/>
        </authorList>
    </citation>
    <scope>NUCLEOTIDE SEQUENCE [LARGE SCALE GENOMIC DNA]</scope>
    <source>
        <strain evidence="4">NBRC 112502</strain>
    </source>
</reference>
<comment type="caution">
    <text evidence="3">The sequence shown here is derived from an EMBL/GenBank/DDBJ whole genome shotgun (WGS) entry which is preliminary data.</text>
</comment>
<keyword evidence="4" id="KW-1185">Reference proteome</keyword>
<feature type="domain" description="Exopolyphosphatase C-terminal" evidence="2">
    <location>
        <begin position="327"/>
        <end position="497"/>
    </location>
</feature>
<dbReference type="InterPro" id="IPR050273">
    <property type="entry name" value="GppA/Ppx_hydrolase"/>
</dbReference>
<dbReference type="SUPFAM" id="SSF53067">
    <property type="entry name" value="Actin-like ATPase domain"/>
    <property type="match status" value="2"/>
</dbReference>
<protein>
    <submittedName>
        <fullName evidence="3">Exopolyphosphatase</fullName>
    </submittedName>
</protein>
<dbReference type="CDD" id="cd24052">
    <property type="entry name" value="ASKHA_NBD_HpPPX-GppA-like"/>
    <property type="match status" value="1"/>
</dbReference>
<evidence type="ECO:0000313" key="4">
    <source>
        <dbReference type="Proteomes" id="UP001156641"/>
    </source>
</evidence>
<dbReference type="SUPFAM" id="SSF109604">
    <property type="entry name" value="HD-domain/PDEase-like"/>
    <property type="match status" value="1"/>
</dbReference>
<dbReference type="Gene3D" id="3.30.420.150">
    <property type="entry name" value="Exopolyphosphatase. Domain 2"/>
    <property type="match status" value="1"/>
</dbReference>
<evidence type="ECO:0000313" key="3">
    <source>
        <dbReference type="EMBL" id="GLR65607.1"/>
    </source>
</evidence>
<dbReference type="InterPro" id="IPR043129">
    <property type="entry name" value="ATPase_NBD"/>
</dbReference>
<name>A0ABQ6A2S1_9PROT</name>
<dbReference type="Pfam" id="PF21697">
    <property type="entry name" value="Ppx_C"/>
    <property type="match status" value="1"/>
</dbReference>
<dbReference type="Pfam" id="PF02541">
    <property type="entry name" value="Ppx-GppA"/>
    <property type="match status" value="1"/>
</dbReference>
<dbReference type="Gene3D" id="1.10.3210.10">
    <property type="entry name" value="Hypothetical protein af1432"/>
    <property type="match status" value="1"/>
</dbReference>
<dbReference type="PANTHER" id="PTHR30005:SF0">
    <property type="entry name" value="RETROGRADE REGULATION PROTEIN 2"/>
    <property type="match status" value="1"/>
</dbReference>
<gene>
    <name evidence="3" type="ORF">GCM10010909_02850</name>
</gene>
<feature type="domain" description="Ppx/GppA phosphatase N-terminal" evidence="1">
    <location>
        <begin position="31"/>
        <end position="310"/>
    </location>
</feature>
<dbReference type="RefSeq" id="WP_284256108.1">
    <property type="nucleotide sequence ID" value="NZ_BSOS01000005.1"/>
</dbReference>
<dbReference type="InterPro" id="IPR003695">
    <property type="entry name" value="Ppx_GppA_N"/>
</dbReference>
<dbReference type="EMBL" id="BSOS01000005">
    <property type="protein sequence ID" value="GLR65607.1"/>
    <property type="molecule type" value="Genomic_DNA"/>
</dbReference>
<dbReference type="InterPro" id="IPR048951">
    <property type="entry name" value="Ppx_C"/>
</dbReference>
<dbReference type="PANTHER" id="PTHR30005">
    <property type="entry name" value="EXOPOLYPHOSPHATASE"/>
    <property type="match status" value="1"/>
</dbReference>
<proteinExistence type="predicted"/>
<organism evidence="3 4">
    <name type="scientific">Acidocella aquatica</name>
    <dbReference type="NCBI Taxonomy" id="1922313"/>
    <lineage>
        <taxon>Bacteria</taxon>
        <taxon>Pseudomonadati</taxon>
        <taxon>Pseudomonadota</taxon>
        <taxon>Alphaproteobacteria</taxon>
        <taxon>Acetobacterales</taxon>
        <taxon>Acidocellaceae</taxon>
        <taxon>Acidocella</taxon>
    </lineage>
</organism>
<dbReference type="Proteomes" id="UP001156641">
    <property type="component" value="Unassembled WGS sequence"/>
</dbReference>